<evidence type="ECO:0000313" key="2">
    <source>
        <dbReference type="Proteomes" id="UP000324705"/>
    </source>
</evidence>
<dbReference type="Gramene" id="TRITD3Av1G250970.1">
    <property type="protein sequence ID" value="TRITD3Av1G250970.1"/>
    <property type="gene ID" value="TRITD3Av1G250970"/>
</dbReference>
<gene>
    <name evidence="1" type="ORF">TRITD_3Av1G250970</name>
</gene>
<sequence>MDILVSAILGDLVSRSASFVIGKYFRQQPGIDMILQRLQRVVQRIDTVVEDAEGRRITNQGMLRQLKTLR</sequence>
<dbReference type="EMBL" id="LT934115">
    <property type="protein sequence ID" value="VAH68247.1"/>
    <property type="molecule type" value="Genomic_DNA"/>
</dbReference>
<dbReference type="OMA" id="TRMAPCG"/>
<evidence type="ECO:0008006" key="3">
    <source>
        <dbReference type="Google" id="ProtNLM"/>
    </source>
</evidence>
<accession>A0A9R0RYI9</accession>
<proteinExistence type="predicted"/>
<dbReference type="PANTHER" id="PTHR33377">
    <property type="entry name" value="OS10G0134700 PROTEIN-RELATED"/>
    <property type="match status" value="1"/>
</dbReference>
<dbReference type="Proteomes" id="UP000324705">
    <property type="component" value="Chromosome 3A"/>
</dbReference>
<name>A0A9R0RYI9_TRITD</name>
<dbReference type="PANTHER" id="PTHR33377:SF109">
    <property type="entry name" value="GENOME ASSEMBLY, CHROMOSOME: II"/>
    <property type="match status" value="1"/>
</dbReference>
<organism evidence="1 2">
    <name type="scientific">Triticum turgidum subsp. durum</name>
    <name type="common">Durum wheat</name>
    <name type="synonym">Triticum durum</name>
    <dbReference type="NCBI Taxonomy" id="4567"/>
    <lineage>
        <taxon>Eukaryota</taxon>
        <taxon>Viridiplantae</taxon>
        <taxon>Streptophyta</taxon>
        <taxon>Embryophyta</taxon>
        <taxon>Tracheophyta</taxon>
        <taxon>Spermatophyta</taxon>
        <taxon>Magnoliopsida</taxon>
        <taxon>Liliopsida</taxon>
        <taxon>Poales</taxon>
        <taxon>Poaceae</taxon>
        <taxon>BOP clade</taxon>
        <taxon>Pooideae</taxon>
        <taxon>Triticodae</taxon>
        <taxon>Triticeae</taxon>
        <taxon>Triticinae</taxon>
        <taxon>Triticum</taxon>
    </lineage>
</organism>
<dbReference type="AlphaFoldDB" id="A0A9R0RYI9"/>
<keyword evidence="2" id="KW-1185">Reference proteome</keyword>
<protein>
    <recommendedName>
        <fullName evidence="3">Rx N-terminal domain-containing protein</fullName>
    </recommendedName>
</protein>
<evidence type="ECO:0000313" key="1">
    <source>
        <dbReference type="EMBL" id="VAH68247.1"/>
    </source>
</evidence>
<reference evidence="1 2" key="1">
    <citation type="submission" date="2017-09" db="EMBL/GenBank/DDBJ databases">
        <authorList>
            <consortium name="International Durum Wheat Genome Sequencing Consortium (IDWGSC)"/>
            <person name="Milanesi L."/>
        </authorList>
    </citation>
    <scope>NUCLEOTIDE SEQUENCE [LARGE SCALE GENOMIC DNA]</scope>
    <source>
        <strain evidence="2">cv. Svevo</strain>
    </source>
</reference>